<evidence type="ECO:0000256" key="1">
    <source>
        <dbReference type="ARBA" id="ARBA00022598"/>
    </source>
</evidence>
<dbReference type="PANTHER" id="PTHR36510:SF1">
    <property type="entry name" value="GLUTAMATE--CYSTEINE LIGASE 2-RELATED"/>
    <property type="match status" value="1"/>
</dbReference>
<dbReference type="GO" id="GO:0004357">
    <property type="term" value="F:glutamate-cysteine ligase activity"/>
    <property type="evidence" value="ECO:0007669"/>
    <property type="project" value="UniProtKB-EC"/>
</dbReference>
<dbReference type="Pfam" id="PF01740">
    <property type="entry name" value="STAS"/>
    <property type="match status" value="1"/>
</dbReference>
<keyword evidence="3 5" id="KW-0067">ATP-binding</keyword>
<dbReference type="GO" id="GO:0042398">
    <property type="term" value="P:modified amino acid biosynthetic process"/>
    <property type="evidence" value="ECO:0007669"/>
    <property type="project" value="InterPro"/>
</dbReference>
<keyword evidence="8" id="KW-1185">Reference proteome</keyword>
<comment type="catalytic activity">
    <reaction evidence="4 5">
        <text>L-cysteine + L-glutamate + ATP = gamma-L-glutamyl-L-cysteine + ADP + phosphate + H(+)</text>
        <dbReference type="Rhea" id="RHEA:13285"/>
        <dbReference type="ChEBI" id="CHEBI:15378"/>
        <dbReference type="ChEBI" id="CHEBI:29985"/>
        <dbReference type="ChEBI" id="CHEBI:30616"/>
        <dbReference type="ChEBI" id="CHEBI:35235"/>
        <dbReference type="ChEBI" id="CHEBI:43474"/>
        <dbReference type="ChEBI" id="CHEBI:58173"/>
        <dbReference type="ChEBI" id="CHEBI:456216"/>
        <dbReference type="EC" id="6.3.2.2"/>
    </reaction>
</comment>
<evidence type="ECO:0000259" key="6">
    <source>
        <dbReference type="PROSITE" id="PS50801"/>
    </source>
</evidence>
<evidence type="ECO:0000256" key="3">
    <source>
        <dbReference type="ARBA" id="ARBA00022840"/>
    </source>
</evidence>
<dbReference type="Proteomes" id="UP000199691">
    <property type="component" value="Unassembled WGS sequence"/>
</dbReference>
<dbReference type="InterPro" id="IPR006336">
    <property type="entry name" value="GCS2"/>
</dbReference>
<dbReference type="GO" id="GO:0005524">
    <property type="term" value="F:ATP binding"/>
    <property type="evidence" value="ECO:0007669"/>
    <property type="project" value="UniProtKB-KW"/>
</dbReference>
<dbReference type="InterPro" id="IPR002645">
    <property type="entry name" value="STAS_dom"/>
</dbReference>
<sequence>MEEAISVSGPTVGVEEEFLLVDPVTGVAVNRADEVVAVARQVFGLALDYELTGTQVEVKTSVCRDADQVRRELLDLRRTVALAAREAGCRAIAVGAPPFGDTTGTITDGVRYRRIAREFGVLAGQQLICGCHVHVAVPDRETAVLVCNHVRPWLPVLGAVTANSPFSGGADTGFASWRSMVWSRWPVSGPPPVFASWQHYESLCDTMLSAGTALDPSMVYWDVRPSARWPTVEVRVADVAAGIDDVVLLAALVRALVTQAVADIRRGVPPVPVPAETLRQACWRAARDGLAGGALDVLSGRLVPLRRQLDDLVSRLTPVLEANGDLPSVRRGLRVLDRDGCGADRQRRAHRDGGVEALLRLVEVGEARTRSPHGVVEVKSFAEVDLSNCDELERRCARAVAAGAEEVVLDLSEVTFFGSSGITALAGIRELGLERRVPISVVASEAVARVLRATAMVTLLPLHVPRERPLPTAG</sequence>
<dbReference type="InterPro" id="IPR050141">
    <property type="entry name" value="GCL_type2/YbdK_subfam"/>
</dbReference>
<dbReference type="PANTHER" id="PTHR36510">
    <property type="entry name" value="GLUTAMATE--CYSTEINE LIGASE 2-RELATED"/>
    <property type="match status" value="1"/>
</dbReference>
<name>A0A1H0LEL7_9PSEU</name>
<dbReference type="Gene3D" id="3.30.590.20">
    <property type="match status" value="1"/>
</dbReference>
<dbReference type="PROSITE" id="PS50801">
    <property type="entry name" value="STAS"/>
    <property type="match status" value="1"/>
</dbReference>
<proteinExistence type="inferred from homology"/>
<dbReference type="Gene3D" id="3.30.750.24">
    <property type="entry name" value="STAS domain"/>
    <property type="match status" value="1"/>
</dbReference>
<evidence type="ECO:0000256" key="2">
    <source>
        <dbReference type="ARBA" id="ARBA00022741"/>
    </source>
</evidence>
<dbReference type="EC" id="6.3.2.2" evidence="5"/>
<evidence type="ECO:0000313" key="7">
    <source>
        <dbReference type="EMBL" id="SDO66627.1"/>
    </source>
</evidence>
<dbReference type="AlphaFoldDB" id="A0A1H0LEL7"/>
<dbReference type="InterPro" id="IPR014746">
    <property type="entry name" value="Gln_synth/guanido_kin_cat_dom"/>
</dbReference>
<gene>
    <name evidence="7" type="ORF">SAMN05421507_103293</name>
</gene>
<evidence type="ECO:0000313" key="8">
    <source>
        <dbReference type="Proteomes" id="UP000199691"/>
    </source>
</evidence>
<accession>A0A1H0LEL7</accession>
<dbReference type="CDD" id="cd07043">
    <property type="entry name" value="STAS_anti-anti-sigma_factors"/>
    <property type="match status" value="1"/>
</dbReference>
<protein>
    <recommendedName>
        <fullName evidence="5">Putative glutamate--cysteine ligase 2</fullName>
        <ecNumber evidence="5">6.3.2.2</ecNumber>
    </recommendedName>
    <alternativeName>
        <fullName evidence="5">Gamma-glutamylcysteine synthetase 2</fullName>
        <shortName evidence="5">GCS 2</shortName>
        <shortName evidence="5">Gamma-GCS 2</shortName>
    </alternativeName>
</protein>
<comment type="function">
    <text evidence="5">ATP-dependent carboxylate-amine ligase which exhibits weak glutamate--cysteine ligase activity.</text>
</comment>
<dbReference type="NCBIfam" id="NF010041">
    <property type="entry name" value="PRK13517.1-1"/>
    <property type="match status" value="1"/>
</dbReference>
<reference evidence="8" key="1">
    <citation type="submission" date="2016-10" db="EMBL/GenBank/DDBJ databases">
        <authorList>
            <person name="Varghese N."/>
            <person name="Submissions S."/>
        </authorList>
    </citation>
    <scope>NUCLEOTIDE SEQUENCE [LARGE SCALE GENOMIC DNA]</scope>
    <source>
        <strain evidence="8">CGMCC 4.6609</strain>
    </source>
</reference>
<dbReference type="STRING" id="641025.SAMN05421507_103293"/>
<evidence type="ECO:0000256" key="4">
    <source>
        <dbReference type="ARBA" id="ARBA00048819"/>
    </source>
</evidence>
<feature type="domain" description="STAS" evidence="6">
    <location>
        <begin position="365"/>
        <end position="474"/>
    </location>
</feature>
<organism evidence="7 8">
    <name type="scientific">Lentzea jiangxiensis</name>
    <dbReference type="NCBI Taxonomy" id="641025"/>
    <lineage>
        <taxon>Bacteria</taxon>
        <taxon>Bacillati</taxon>
        <taxon>Actinomycetota</taxon>
        <taxon>Actinomycetes</taxon>
        <taxon>Pseudonocardiales</taxon>
        <taxon>Pseudonocardiaceae</taxon>
        <taxon>Lentzea</taxon>
    </lineage>
</organism>
<comment type="similarity">
    <text evidence="5">Belongs to the glutamate--cysteine ligase type 2 family. YbdK subfamily.</text>
</comment>
<dbReference type="HAMAP" id="MF_01609">
    <property type="entry name" value="Glu_cys_ligase_2"/>
    <property type="match status" value="1"/>
</dbReference>
<keyword evidence="1 5" id="KW-0436">Ligase</keyword>
<dbReference type="Pfam" id="PF04107">
    <property type="entry name" value="GCS2"/>
    <property type="match status" value="1"/>
</dbReference>
<evidence type="ECO:0000256" key="5">
    <source>
        <dbReference type="HAMAP-Rule" id="MF_01609"/>
    </source>
</evidence>
<dbReference type="EMBL" id="FNIX01000003">
    <property type="protein sequence ID" value="SDO66627.1"/>
    <property type="molecule type" value="Genomic_DNA"/>
</dbReference>
<dbReference type="OrthoDB" id="9803842at2"/>
<dbReference type="InterPro" id="IPR011793">
    <property type="entry name" value="YbdK"/>
</dbReference>
<dbReference type="SUPFAM" id="SSF55931">
    <property type="entry name" value="Glutamine synthetase/guanido kinase"/>
    <property type="match status" value="1"/>
</dbReference>
<dbReference type="SUPFAM" id="SSF52091">
    <property type="entry name" value="SpoIIaa-like"/>
    <property type="match status" value="1"/>
</dbReference>
<keyword evidence="2 5" id="KW-0547">Nucleotide-binding</keyword>
<dbReference type="InterPro" id="IPR036513">
    <property type="entry name" value="STAS_dom_sf"/>
</dbReference>
<dbReference type="NCBIfam" id="TIGR02050">
    <property type="entry name" value="gshA_cyan_rel"/>
    <property type="match status" value="1"/>
</dbReference>